<dbReference type="SUPFAM" id="SSF53448">
    <property type="entry name" value="Nucleotide-diphospho-sugar transferases"/>
    <property type="match status" value="1"/>
</dbReference>
<evidence type="ECO:0000256" key="3">
    <source>
        <dbReference type="ARBA" id="ARBA00022676"/>
    </source>
</evidence>
<keyword evidence="8" id="KW-1185">Reference proteome</keyword>
<keyword evidence="3" id="KW-0328">Glycosyltransferase</keyword>
<dbReference type="HOGENOM" id="CLU_025996_17_3_6"/>
<evidence type="ECO:0000256" key="4">
    <source>
        <dbReference type="ARBA" id="ARBA00022679"/>
    </source>
</evidence>
<dbReference type="Pfam" id="PF00535">
    <property type="entry name" value="Glycos_transf_2"/>
    <property type="match status" value="1"/>
</dbReference>
<evidence type="ECO:0000256" key="5">
    <source>
        <dbReference type="ARBA" id="ARBA00023136"/>
    </source>
</evidence>
<evidence type="ECO:0000256" key="1">
    <source>
        <dbReference type="ARBA" id="ARBA00004236"/>
    </source>
</evidence>
<evidence type="ECO:0000313" key="8">
    <source>
        <dbReference type="Proteomes" id="UP000019205"/>
    </source>
</evidence>
<gene>
    <name evidence="7" type="ORF">KT71_14564</name>
</gene>
<organism evidence="7 8">
    <name type="scientific">Congregibacter litoralis KT71</name>
    <dbReference type="NCBI Taxonomy" id="314285"/>
    <lineage>
        <taxon>Bacteria</taxon>
        <taxon>Pseudomonadati</taxon>
        <taxon>Pseudomonadota</taxon>
        <taxon>Gammaproteobacteria</taxon>
        <taxon>Cellvibrionales</taxon>
        <taxon>Halieaceae</taxon>
        <taxon>Congregibacter</taxon>
    </lineage>
</organism>
<keyword evidence="4 7" id="KW-0808">Transferase</keyword>
<dbReference type="GO" id="GO:0016757">
    <property type="term" value="F:glycosyltransferase activity"/>
    <property type="evidence" value="ECO:0007669"/>
    <property type="project" value="UniProtKB-KW"/>
</dbReference>
<evidence type="ECO:0000313" key="7">
    <source>
        <dbReference type="EMBL" id="EAQ97801.2"/>
    </source>
</evidence>
<dbReference type="Proteomes" id="UP000019205">
    <property type="component" value="Chromosome"/>
</dbReference>
<comment type="caution">
    <text evidence="7">The sequence shown here is derived from an EMBL/GenBank/DDBJ whole genome shotgun (WGS) entry which is preliminary data.</text>
</comment>
<dbReference type="STRING" id="314285.KT71_14564"/>
<dbReference type="eggNOG" id="COG1215">
    <property type="taxonomic scope" value="Bacteria"/>
</dbReference>
<reference evidence="7 8" key="2">
    <citation type="journal article" date="2009" name="PLoS ONE">
        <title>The photosynthetic apparatus and its regulation in the aerobic gammaproteobacterium Congregibacter litoralis gen. nov., sp. nov.</title>
        <authorList>
            <person name="Spring S."/>
            <person name="Lunsdorf H."/>
            <person name="Fuchs B.M."/>
            <person name="Tindall B.J."/>
        </authorList>
    </citation>
    <scope>NUCLEOTIDE SEQUENCE [LARGE SCALE GENOMIC DNA]</scope>
    <source>
        <strain evidence="7">KT71</strain>
    </source>
</reference>
<dbReference type="PANTHER" id="PTHR43646">
    <property type="entry name" value="GLYCOSYLTRANSFERASE"/>
    <property type="match status" value="1"/>
</dbReference>
<comment type="subcellular location">
    <subcellularLocation>
        <location evidence="1">Cell membrane</location>
    </subcellularLocation>
</comment>
<dbReference type="InterPro" id="IPR029044">
    <property type="entry name" value="Nucleotide-diphossugar_trans"/>
</dbReference>
<protein>
    <submittedName>
        <fullName evidence="7">Glycosyltransferase involved in cell wall biogenesis</fullName>
    </submittedName>
</protein>
<dbReference type="GO" id="GO:0005886">
    <property type="term" value="C:plasma membrane"/>
    <property type="evidence" value="ECO:0007669"/>
    <property type="project" value="UniProtKB-SubCell"/>
</dbReference>
<reference evidence="7 8" key="1">
    <citation type="journal article" date="2007" name="Proc. Natl. Acad. Sci. U.S.A.">
        <title>Characterization of a marine gammaproteobacterium capable of aerobic anoxygenic photosynthesis.</title>
        <authorList>
            <person name="Fuchs B.M."/>
            <person name="Spring S."/>
            <person name="Teeling H."/>
            <person name="Quast C."/>
            <person name="Wulf J."/>
            <person name="Schattenhofer M."/>
            <person name="Yan S."/>
            <person name="Ferriera S."/>
            <person name="Johnson J."/>
            <person name="Glockner F.O."/>
            <person name="Amann R."/>
        </authorList>
    </citation>
    <scope>NUCLEOTIDE SEQUENCE [LARGE SCALE GENOMIC DNA]</scope>
    <source>
        <strain evidence="7">KT71</strain>
    </source>
</reference>
<feature type="domain" description="Glycosyltransferase 2-like" evidence="6">
    <location>
        <begin position="2"/>
        <end position="84"/>
    </location>
</feature>
<sequence length="228" mass="25263">MIPVVNEGARLPELLSRLRREFGDAELIVVDGGSRDGSVSLALMNADLVLLGEAGRARQMNLGAACAKNHWLAFLHADTQPRFDTNALRAVLAGDVRWGFCRIALQGRSSGLAMVSAFMNRRSGVTRIATGDQLLIVERELFEVLGGFAAMPLMEDVELCKRLRRHAPGGMLPLVVDSSGRRWDEKGLWRTIFRMWALRLAFFAGVSPHRLWRHYYGKHALKGSPGGQ</sequence>
<name>A4A806_9GAMM</name>
<dbReference type="Gene3D" id="3.90.550.10">
    <property type="entry name" value="Spore Coat Polysaccharide Biosynthesis Protein SpsA, Chain A"/>
    <property type="match status" value="1"/>
</dbReference>
<keyword evidence="2" id="KW-1003">Cell membrane</keyword>
<evidence type="ECO:0000259" key="6">
    <source>
        <dbReference type="Pfam" id="PF00535"/>
    </source>
</evidence>
<accession>A4A806</accession>
<proteinExistence type="predicted"/>
<dbReference type="InterPro" id="IPR001173">
    <property type="entry name" value="Glyco_trans_2-like"/>
</dbReference>
<dbReference type="PANTHER" id="PTHR43646:SF2">
    <property type="entry name" value="GLYCOSYLTRANSFERASE 2-LIKE DOMAIN-CONTAINING PROTEIN"/>
    <property type="match status" value="1"/>
</dbReference>
<dbReference type="InterPro" id="IPR026461">
    <property type="entry name" value="Trfase_2_rSAM/seldom_assoc"/>
</dbReference>
<keyword evidence="5" id="KW-0472">Membrane</keyword>
<dbReference type="EMBL" id="AAOA02000001">
    <property type="protein sequence ID" value="EAQ97801.2"/>
    <property type="molecule type" value="Genomic_DNA"/>
</dbReference>
<dbReference type="AlphaFoldDB" id="A4A806"/>
<evidence type="ECO:0000256" key="2">
    <source>
        <dbReference type="ARBA" id="ARBA00022475"/>
    </source>
</evidence>
<dbReference type="CDD" id="cd02522">
    <property type="entry name" value="GT_2_like_a"/>
    <property type="match status" value="1"/>
</dbReference>
<dbReference type="NCBIfam" id="TIGR04283">
    <property type="entry name" value="glyco_like_mftF"/>
    <property type="match status" value="1"/>
</dbReference>